<dbReference type="PANTHER" id="PTHR13463:SF3">
    <property type="entry name" value="PROTEIN C10"/>
    <property type="match status" value="1"/>
</dbReference>
<dbReference type="AlphaFoldDB" id="A0A8J2P9I4"/>
<name>A0A8J2P9I4_9HEXA</name>
<evidence type="ECO:0000256" key="4">
    <source>
        <dbReference type="ARBA" id="ARBA00022490"/>
    </source>
</evidence>
<proteinExistence type="inferred from homology"/>
<gene>
    <name evidence="5" type="ORF">AFUS01_LOCUS17367</name>
</gene>
<evidence type="ECO:0000313" key="5">
    <source>
        <dbReference type="EMBL" id="CAG7728601.1"/>
    </source>
</evidence>
<organism evidence="5 6">
    <name type="scientific">Allacma fusca</name>
    <dbReference type="NCBI Taxonomy" id="39272"/>
    <lineage>
        <taxon>Eukaryota</taxon>
        <taxon>Metazoa</taxon>
        <taxon>Ecdysozoa</taxon>
        <taxon>Arthropoda</taxon>
        <taxon>Hexapoda</taxon>
        <taxon>Collembola</taxon>
        <taxon>Symphypleona</taxon>
        <taxon>Sminthuridae</taxon>
        <taxon>Allacma</taxon>
    </lineage>
</organism>
<keyword evidence="4" id="KW-0963">Cytoplasm</keyword>
<protein>
    <recommendedName>
        <fullName evidence="3">Protein C10</fullName>
    </recommendedName>
</protein>
<evidence type="ECO:0000313" key="6">
    <source>
        <dbReference type="Proteomes" id="UP000708208"/>
    </source>
</evidence>
<comment type="subcellular location">
    <subcellularLocation>
        <location evidence="1">Cytoplasm</location>
    </subcellularLocation>
</comment>
<dbReference type="Proteomes" id="UP000708208">
    <property type="component" value="Unassembled WGS sequence"/>
</dbReference>
<dbReference type="InterPro" id="IPR026317">
    <property type="entry name" value="P_C10"/>
</dbReference>
<evidence type="ECO:0000256" key="1">
    <source>
        <dbReference type="ARBA" id="ARBA00004496"/>
    </source>
</evidence>
<dbReference type="GO" id="GO:0005737">
    <property type="term" value="C:cytoplasm"/>
    <property type="evidence" value="ECO:0007669"/>
    <property type="project" value="UniProtKB-SubCell"/>
</dbReference>
<evidence type="ECO:0000256" key="3">
    <source>
        <dbReference type="ARBA" id="ARBA00020502"/>
    </source>
</evidence>
<dbReference type="OrthoDB" id="75738at2759"/>
<sequence>MFCVSKAMENVYENVRKEINGEQIKECLQTMLATLQSPEFIRKVGQIKTESNNDMVYLMRVLFPMVVEIQTQIVGSIGLSSTKDGLKEFLMRANQLSQDDEEIRNLFIEIKNIYLPSSVYM</sequence>
<keyword evidence="6" id="KW-1185">Reference proteome</keyword>
<comment type="caution">
    <text evidence="5">The sequence shown here is derived from an EMBL/GenBank/DDBJ whole genome shotgun (WGS) entry which is preliminary data.</text>
</comment>
<dbReference type="Pfam" id="PF14974">
    <property type="entry name" value="P_C10"/>
    <property type="match status" value="1"/>
</dbReference>
<dbReference type="PANTHER" id="PTHR13463">
    <property type="entry name" value="PROTEIN C10"/>
    <property type="match status" value="1"/>
</dbReference>
<evidence type="ECO:0000256" key="2">
    <source>
        <dbReference type="ARBA" id="ARBA00007083"/>
    </source>
</evidence>
<comment type="similarity">
    <text evidence="2">Belongs to the UPF0456 family.</text>
</comment>
<accession>A0A8J2P9I4</accession>
<dbReference type="GO" id="GO:0009791">
    <property type="term" value="P:post-embryonic development"/>
    <property type="evidence" value="ECO:0007669"/>
    <property type="project" value="TreeGrafter"/>
</dbReference>
<dbReference type="EMBL" id="CAJVCH010165518">
    <property type="protein sequence ID" value="CAG7728601.1"/>
    <property type="molecule type" value="Genomic_DNA"/>
</dbReference>
<reference evidence="5" key="1">
    <citation type="submission" date="2021-06" db="EMBL/GenBank/DDBJ databases">
        <authorList>
            <person name="Hodson N. C."/>
            <person name="Mongue J. A."/>
            <person name="Jaron S. K."/>
        </authorList>
    </citation>
    <scope>NUCLEOTIDE SEQUENCE</scope>
</reference>